<sequence length="37" mass="4040">MNLERANPCLGSQFWSRDPCNQASASATARVAASWRS</sequence>
<reference evidence="1 2" key="1">
    <citation type="submission" date="2018-11" db="EMBL/GenBank/DDBJ databases">
        <title>Sequencing the genomes of 1000 actinobacteria strains.</title>
        <authorList>
            <person name="Klenk H.-P."/>
        </authorList>
    </citation>
    <scope>NUCLEOTIDE SEQUENCE [LARGE SCALE GENOMIC DNA]</scope>
    <source>
        <strain evidence="1 2">DSM 10546</strain>
    </source>
</reference>
<organism evidence="1 2">
    <name type="scientific">Luteococcus japonicus</name>
    <dbReference type="NCBI Taxonomy" id="33984"/>
    <lineage>
        <taxon>Bacteria</taxon>
        <taxon>Bacillati</taxon>
        <taxon>Actinomycetota</taxon>
        <taxon>Actinomycetes</taxon>
        <taxon>Propionibacteriales</taxon>
        <taxon>Propionibacteriaceae</taxon>
        <taxon>Luteococcus</taxon>
    </lineage>
</organism>
<evidence type="ECO:0000313" key="1">
    <source>
        <dbReference type="EMBL" id="ROR54677.1"/>
    </source>
</evidence>
<comment type="caution">
    <text evidence="1">The sequence shown here is derived from an EMBL/GenBank/DDBJ whole genome shotgun (WGS) entry which is preliminary data.</text>
</comment>
<protein>
    <submittedName>
        <fullName evidence="1">Uncharacterized protein</fullName>
    </submittedName>
</protein>
<dbReference type="Proteomes" id="UP000275749">
    <property type="component" value="Unassembled WGS sequence"/>
</dbReference>
<proteinExistence type="predicted"/>
<name>A0A3N1ZW04_9ACTN</name>
<gene>
    <name evidence="1" type="ORF">EDD41_1903</name>
</gene>
<dbReference type="EMBL" id="RKHG01000001">
    <property type="protein sequence ID" value="ROR54677.1"/>
    <property type="molecule type" value="Genomic_DNA"/>
</dbReference>
<dbReference type="AlphaFoldDB" id="A0A3N1ZW04"/>
<evidence type="ECO:0000313" key="2">
    <source>
        <dbReference type="Proteomes" id="UP000275749"/>
    </source>
</evidence>
<accession>A0A3N1ZW04</accession>